<reference evidence="1" key="1">
    <citation type="submission" date="2024-02" db="EMBL/GenBank/DDBJ databases">
        <title>Metagenome Assembled Genome of Zalaria obscura JY119.</title>
        <authorList>
            <person name="Vighnesh L."/>
            <person name="Jagadeeshwari U."/>
            <person name="Venkata Ramana C."/>
            <person name="Sasikala C."/>
        </authorList>
    </citation>
    <scope>NUCLEOTIDE SEQUENCE</scope>
    <source>
        <strain evidence="1">JY119</strain>
    </source>
</reference>
<proteinExistence type="predicted"/>
<keyword evidence="2" id="KW-1185">Reference proteome</keyword>
<comment type="caution">
    <text evidence="1">The sequence shown here is derived from an EMBL/GenBank/DDBJ whole genome shotgun (WGS) entry which is preliminary data.</text>
</comment>
<dbReference type="Proteomes" id="UP001320706">
    <property type="component" value="Unassembled WGS sequence"/>
</dbReference>
<dbReference type="EMBL" id="JAMKPW020000005">
    <property type="protein sequence ID" value="KAK8217521.1"/>
    <property type="molecule type" value="Genomic_DNA"/>
</dbReference>
<protein>
    <submittedName>
        <fullName evidence="1">Uncharacterized protein</fullName>
    </submittedName>
</protein>
<organism evidence="1 2">
    <name type="scientific">Zalaria obscura</name>
    <dbReference type="NCBI Taxonomy" id="2024903"/>
    <lineage>
        <taxon>Eukaryota</taxon>
        <taxon>Fungi</taxon>
        <taxon>Dikarya</taxon>
        <taxon>Ascomycota</taxon>
        <taxon>Pezizomycotina</taxon>
        <taxon>Dothideomycetes</taxon>
        <taxon>Dothideomycetidae</taxon>
        <taxon>Dothideales</taxon>
        <taxon>Zalariaceae</taxon>
        <taxon>Zalaria</taxon>
    </lineage>
</organism>
<evidence type="ECO:0000313" key="2">
    <source>
        <dbReference type="Proteomes" id="UP001320706"/>
    </source>
</evidence>
<name>A0ACC3SKQ3_9PEZI</name>
<evidence type="ECO:0000313" key="1">
    <source>
        <dbReference type="EMBL" id="KAK8217521.1"/>
    </source>
</evidence>
<sequence length="918" mass="101518">MGNKSVWLWLYCDTDLIASIYKEIGPGRRVALSKLSVEHYIAHSRPLRLAIDISIWLFQIQAGQGGSNPALRTFYYRLLRLLSLNIHPLFVFDGPNKPLFKRNKRVGGPGVKVSSVPEFLAKQLLKQFGFPMHIAPGEAEAECALLQREGIVDAVLSEDVDTLMFGSGLTIRNWSSEMKSSKVPTHVNAYDARVTKEGSGLDREGMVLIALMSGGDYIPEGIPGCGPKVACEAARAGFGADLCKIRRKDTAGFAAWRDRLRHELSTNESKFFRQKRKALVIPDDFPNVEVLGYYTHPCVSTPEKLERLREMLKWDMPIDYPALRSFAADAFDWRCIGGAKKFVRNLAPAVLIRDLRLRAETGGSVSSAEIAEEEEAKLIIAIHGKRNHVTTDKQLELRVSFTPINLINIDLSIEEPDEEFVAGPSDSDGEAAIPNDTSDKESECPVSPRKRGPSKYDPTIMEKVWVLDTFLKLGVPLKVQDWEASFRDPKNYIAMKQAAKNAGKAGKPKATKKAGSGMQRGALDRFTKVTKPGIVRPEAAKRLTPEFEEVDLSAVNELAESRPIDVLPRRRSPRPNPLRAMPAKDRIEEVDLSIRASTLSPLRRSKRGSSQILSPRPARNSVSKEQAAQPTVIDLLSSSPVQAPTKQHTPTPLDMRPFVQRAAPVAVALFQPDIGIIDLPDTVNKRRRKKSPLKRYQSAPTTGEDLSPILRPSTPPLYETMDTIEAIDLASPLAQKSSPFLPPHPSRRAAAALNVTSGAMKASEIASPSRLPPPRDIVEWIRRSQSVTPSKARHANFLGRGEVDDGHAVPVSLLTPPSEKDEESIGAGNRGLHLSPDLPESPVLRRSSREQGADDRMRAPLSKPKNTRTRFYVQPRESLEGAWKMAEAVDLTSDVTRPRPGGSKWRRSAVEILDLTED</sequence>
<gene>
    <name evidence="1" type="ORF">M8818_001279</name>
</gene>
<accession>A0ACC3SKQ3</accession>